<organism evidence="2 3">
    <name type="scientific">Marinicauda algicola</name>
    <dbReference type="NCBI Taxonomy" id="2029849"/>
    <lineage>
        <taxon>Bacteria</taxon>
        <taxon>Pseudomonadati</taxon>
        <taxon>Pseudomonadota</taxon>
        <taxon>Alphaproteobacteria</taxon>
        <taxon>Maricaulales</taxon>
        <taxon>Maricaulaceae</taxon>
        <taxon>Marinicauda</taxon>
    </lineage>
</organism>
<feature type="chain" id="PRO_5020399617" evidence="1">
    <location>
        <begin position="22"/>
        <end position="148"/>
    </location>
</feature>
<protein>
    <submittedName>
        <fullName evidence="2">Tat pathway signal protein</fullName>
    </submittedName>
</protein>
<name>A0A4S2H054_9PROT</name>
<dbReference type="OrthoDB" id="7173442at2"/>
<proteinExistence type="predicted"/>
<evidence type="ECO:0000256" key="1">
    <source>
        <dbReference type="SAM" id="SignalP"/>
    </source>
</evidence>
<evidence type="ECO:0000313" key="3">
    <source>
        <dbReference type="Proteomes" id="UP000308054"/>
    </source>
</evidence>
<dbReference type="EMBL" id="SRXW01000002">
    <property type="protein sequence ID" value="TGY88856.1"/>
    <property type="molecule type" value="Genomic_DNA"/>
</dbReference>
<evidence type="ECO:0000313" key="2">
    <source>
        <dbReference type="EMBL" id="TGY88856.1"/>
    </source>
</evidence>
<keyword evidence="1" id="KW-0732">Signal</keyword>
<feature type="signal peptide" evidence="1">
    <location>
        <begin position="1"/>
        <end position="21"/>
    </location>
</feature>
<reference evidence="2 3" key="1">
    <citation type="journal article" date="2017" name="Int. J. Syst. Evol. Microbiol.">
        <title>Marinicauda algicola sp. nov., isolated from a marine red alga Rhodosorus marinus.</title>
        <authorList>
            <person name="Jeong S.E."/>
            <person name="Jeon S.H."/>
            <person name="Chun B.H."/>
            <person name="Kim D.W."/>
            <person name="Jeon C.O."/>
        </authorList>
    </citation>
    <scope>NUCLEOTIDE SEQUENCE [LARGE SCALE GENOMIC DNA]</scope>
    <source>
        <strain evidence="2 3">JCM 31718</strain>
    </source>
</reference>
<dbReference type="AlphaFoldDB" id="A0A4S2H054"/>
<dbReference type="Proteomes" id="UP000308054">
    <property type="component" value="Unassembled WGS sequence"/>
</dbReference>
<comment type="caution">
    <text evidence="2">The sequence shown here is derived from an EMBL/GenBank/DDBJ whole genome shotgun (WGS) entry which is preliminary data.</text>
</comment>
<sequence length="148" mass="15806">MTRLFALLALAGALSTAPAFAGGESAPSAPAPEPEARGGRAITHVESYVSLEPILAAVQADMRLRGVMHIELGLDVPDARLRREVEAAMPYLRNAYNSTIAVYTGVHYRFGEVPDADTIARMLQNATDETLGREGAQVLLGMVMVNGR</sequence>
<accession>A0A4S2H054</accession>
<keyword evidence="3" id="KW-1185">Reference proteome</keyword>
<gene>
    <name evidence="2" type="ORF">E5163_06875</name>
</gene>
<dbReference type="RefSeq" id="WP_135995396.1">
    <property type="nucleotide sequence ID" value="NZ_CP071057.1"/>
</dbReference>